<feature type="active site" evidence="1">
    <location>
        <position position="271"/>
    </location>
</feature>
<evidence type="ECO:0000256" key="1">
    <source>
        <dbReference type="PIRSR" id="PIRSR640198-1"/>
    </source>
</evidence>
<proteinExistence type="predicted"/>
<reference evidence="4" key="1">
    <citation type="journal article" date="2023" name="Nat. Microbiol.">
        <title>Enrichment and characterization of a nitric oxide-reducing microbial community in a continuous bioreactor.</title>
        <authorList>
            <person name="Garrido-Amador P."/>
            <person name="Stortenbeker N."/>
            <person name="Wessels H.J.C.T."/>
            <person name="Speth D.R."/>
            <person name="Garcia-Heredia I."/>
            <person name="Kartal B."/>
        </authorList>
    </citation>
    <scope>NUCLEOTIDE SEQUENCE</scope>
    <source>
        <strain evidence="4">MAG1</strain>
    </source>
</reference>
<evidence type="ECO:0000259" key="3">
    <source>
        <dbReference type="PROSITE" id="PS51459"/>
    </source>
</evidence>
<accession>A0AA49FJ03</accession>
<protein>
    <submittedName>
        <fullName evidence="4">Fic family protein</fullName>
    </submittedName>
</protein>
<dbReference type="PANTHER" id="PTHR13504">
    <property type="entry name" value="FIDO DOMAIN-CONTAINING PROTEIN DDB_G0283145"/>
    <property type="match status" value="1"/>
</dbReference>
<feature type="domain" description="Fido" evidence="3">
    <location>
        <begin position="181"/>
        <end position="333"/>
    </location>
</feature>
<gene>
    <name evidence="4" type="ORF">OHM77_07490</name>
</gene>
<sequence>MRIPETPPALSAVLSRLSPERIPVIFQNATPLPKGRYFHWDDLRYRSPPEGFSLEEWWASIAIARVTQMQNLPLLDKRGHPFRFATPSPVLIDLHHIDRDAAGQIHSAAGEPIREDPNRYLITSLIEEAITSSQLEGASTTRQVAAAMLLTGRKPRDHSEMMIFNNYRAMEHLRSLKKEPLTPDRILELHRILTAGTLENPEDAGRLRQSDDIRVMDSRDNTMLHDPPAHAELPERLERVCAFANADENSLPFVHPVARAILLHFMIGYDHPFADGNGRTARALFYWSMARSGYWLMEYTSISHILRRAPARYMRAYLYTETDENDTTYFLLHQLSTIRRAIVALHEYLDRKVREQKETEKLLSASSKLRTRFNHRQVALLTHALRNTGEGYRVDAHQRSHNVVYQTARNDLMVLHELGLLEKAKHGNAFVFFAPEDLRERLATLAQ</sequence>
<dbReference type="GO" id="GO:0005524">
    <property type="term" value="F:ATP binding"/>
    <property type="evidence" value="ECO:0007669"/>
    <property type="project" value="UniProtKB-KW"/>
</dbReference>
<dbReference type="PANTHER" id="PTHR13504:SF38">
    <property type="entry name" value="FIDO DOMAIN-CONTAINING PROTEIN"/>
    <property type="match status" value="1"/>
</dbReference>
<dbReference type="InterPro" id="IPR040198">
    <property type="entry name" value="Fido_containing"/>
</dbReference>
<dbReference type="PROSITE" id="PS51459">
    <property type="entry name" value="FIDO"/>
    <property type="match status" value="1"/>
</dbReference>
<evidence type="ECO:0000313" key="4">
    <source>
        <dbReference type="EMBL" id="WIM04553.1"/>
    </source>
</evidence>
<keyword evidence="2" id="KW-0067">ATP-binding</keyword>
<dbReference type="Pfam" id="PF02661">
    <property type="entry name" value="Fic"/>
    <property type="match status" value="1"/>
</dbReference>
<evidence type="ECO:0000256" key="2">
    <source>
        <dbReference type="PIRSR" id="PIRSR640198-2"/>
    </source>
</evidence>
<dbReference type="KEGG" id="npv:OHM77_07490"/>
<dbReference type="AlphaFoldDB" id="A0AA49FJ03"/>
<name>A0AA49FJ03_9PROT</name>
<dbReference type="Gene3D" id="1.10.3290.10">
    <property type="entry name" value="Fido-like domain"/>
    <property type="match status" value="1"/>
</dbReference>
<feature type="binding site" evidence="2">
    <location>
        <begin position="275"/>
        <end position="282"/>
    </location>
    <ligand>
        <name>ATP</name>
        <dbReference type="ChEBI" id="CHEBI:30616"/>
    </ligand>
</feature>
<dbReference type="Proteomes" id="UP001234916">
    <property type="component" value="Chromosome"/>
</dbReference>
<dbReference type="InterPro" id="IPR003812">
    <property type="entry name" value="Fido"/>
</dbReference>
<keyword evidence="2" id="KW-0547">Nucleotide-binding</keyword>
<dbReference type="EMBL" id="CP107246">
    <property type="protein sequence ID" value="WIM04553.1"/>
    <property type="molecule type" value="Genomic_DNA"/>
</dbReference>
<feature type="binding site" evidence="2">
    <location>
        <begin position="215"/>
        <end position="225"/>
    </location>
    <ligand>
        <name>ATP</name>
        <dbReference type="ChEBI" id="CHEBI:30616"/>
    </ligand>
</feature>
<dbReference type="SUPFAM" id="SSF140931">
    <property type="entry name" value="Fic-like"/>
    <property type="match status" value="1"/>
</dbReference>
<organism evidence="4">
    <name type="scientific">Candidatus Nitricoxidivorans perseverans</name>
    <dbReference type="NCBI Taxonomy" id="2975601"/>
    <lineage>
        <taxon>Bacteria</taxon>
        <taxon>Pseudomonadati</taxon>
        <taxon>Pseudomonadota</taxon>
        <taxon>Betaproteobacteria</taxon>
        <taxon>Nitrosomonadales</taxon>
        <taxon>Sterolibacteriaceae</taxon>
        <taxon>Candidatus Nitricoxidivorans</taxon>
    </lineage>
</organism>
<dbReference type="InterPro" id="IPR036597">
    <property type="entry name" value="Fido-like_dom_sf"/>
</dbReference>